<reference evidence="13 14" key="1">
    <citation type="submission" date="2015-07" db="EMBL/GenBank/DDBJ databases">
        <authorList>
            <person name="Noorani M."/>
        </authorList>
    </citation>
    <scope>NUCLEOTIDE SEQUENCE [LARGE SCALE GENOMIC DNA]</scope>
    <source>
        <strain evidence="13">LMG728</strain>
    </source>
</reference>
<dbReference type="AlphaFoldDB" id="A0A0K2ZG87"/>
<dbReference type="PANTHER" id="PTHR30042:SF2">
    <property type="entry name" value="POTASSIUM-TRANSPORTING ATPASE KDPC SUBUNIT"/>
    <property type="match status" value="1"/>
</dbReference>
<dbReference type="NCBIfam" id="NF001454">
    <property type="entry name" value="PRK00315.1"/>
    <property type="match status" value="1"/>
</dbReference>
<evidence type="ECO:0000256" key="2">
    <source>
        <dbReference type="ARBA" id="ARBA00022475"/>
    </source>
</evidence>
<evidence type="ECO:0000313" key="14">
    <source>
        <dbReference type="Proteomes" id="UP000041247"/>
    </source>
</evidence>
<comment type="subunit">
    <text evidence="11">The system is composed of three essential subunits: KdpA, KdpB and KdpC.</text>
</comment>
<dbReference type="PANTHER" id="PTHR30042">
    <property type="entry name" value="POTASSIUM-TRANSPORTING ATPASE C CHAIN"/>
    <property type="match status" value="1"/>
</dbReference>
<evidence type="ECO:0000256" key="5">
    <source>
        <dbReference type="ARBA" id="ARBA00022741"/>
    </source>
</evidence>
<feature type="region of interest" description="Disordered" evidence="12">
    <location>
        <begin position="196"/>
        <end position="218"/>
    </location>
</feature>
<dbReference type="RefSeq" id="WP_053839661.1">
    <property type="nucleotide sequence ID" value="NZ_CP076250.1"/>
</dbReference>
<dbReference type="Proteomes" id="UP000041247">
    <property type="component" value="Unassembled WGS sequence"/>
</dbReference>
<keyword evidence="3 11" id="KW-0633">Potassium transport</keyword>
<dbReference type="InterPro" id="IPR003820">
    <property type="entry name" value="KdpC"/>
</dbReference>
<comment type="subcellular location">
    <subcellularLocation>
        <location evidence="11">Cell membrane</location>
        <topology evidence="11">Single-pass membrane protein</topology>
    </subcellularLocation>
</comment>
<keyword evidence="4 11" id="KW-0812">Transmembrane</keyword>
<organism evidence="13 14">
    <name type="scientific">Xanthomonas graminis pv. poae</name>
    <dbReference type="NCBI Taxonomy" id="227946"/>
    <lineage>
        <taxon>Bacteria</taxon>
        <taxon>Pseudomonadati</taxon>
        <taxon>Pseudomonadota</taxon>
        <taxon>Gammaproteobacteria</taxon>
        <taxon>Lysobacterales</taxon>
        <taxon>Lysobacteraceae</taxon>
        <taxon>Xanthomonas</taxon>
        <taxon>Xanthomonas translucens group</taxon>
        <taxon>Xanthomonas graminis</taxon>
    </lineage>
</organism>
<evidence type="ECO:0000256" key="7">
    <source>
        <dbReference type="ARBA" id="ARBA00022958"/>
    </source>
</evidence>
<keyword evidence="1 11" id="KW-0813">Transport</keyword>
<keyword evidence="2 11" id="KW-1003">Cell membrane</keyword>
<evidence type="ECO:0000256" key="1">
    <source>
        <dbReference type="ARBA" id="ARBA00022448"/>
    </source>
</evidence>
<evidence type="ECO:0000256" key="4">
    <source>
        <dbReference type="ARBA" id="ARBA00022692"/>
    </source>
</evidence>
<dbReference type="GO" id="GO:0005886">
    <property type="term" value="C:plasma membrane"/>
    <property type="evidence" value="ECO:0007669"/>
    <property type="project" value="UniProtKB-SubCell"/>
</dbReference>
<comment type="similarity">
    <text evidence="11">Belongs to the KdpC family.</text>
</comment>
<protein>
    <recommendedName>
        <fullName evidence="11">Potassium-transporting ATPase KdpC subunit</fullName>
    </recommendedName>
    <alternativeName>
        <fullName evidence="11">ATP phosphohydrolase [potassium-transporting] C chain</fullName>
    </alternativeName>
    <alternativeName>
        <fullName evidence="11">Potassium-binding and translocating subunit C</fullName>
    </alternativeName>
    <alternativeName>
        <fullName evidence="11">Potassium-translocating ATPase C chain</fullName>
    </alternativeName>
</protein>
<dbReference type="Pfam" id="PF02669">
    <property type="entry name" value="KdpC"/>
    <property type="match status" value="1"/>
</dbReference>
<dbReference type="PIRSF" id="PIRSF001296">
    <property type="entry name" value="K_ATPase_KdpC"/>
    <property type="match status" value="1"/>
</dbReference>
<evidence type="ECO:0000256" key="9">
    <source>
        <dbReference type="ARBA" id="ARBA00023065"/>
    </source>
</evidence>
<keyword evidence="10 11" id="KW-0472">Membrane</keyword>
<evidence type="ECO:0000256" key="10">
    <source>
        <dbReference type="ARBA" id="ARBA00023136"/>
    </source>
</evidence>
<dbReference type="HAMAP" id="MF_00276">
    <property type="entry name" value="KdpC"/>
    <property type="match status" value="1"/>
</dbReference>
<dbReference type="GO" id="GO:0008556">
    <property type="term" value="F:P-type potassium transmembrane transporter activity"/>
    <property type="evidence" value="ECO:0007669"/>
    <property type="project" value="InterPro"/>
</dbReference>
<accession>A0A0K2ZG87</accession>
<proteinExistence type="inferred from homology"/>
<dbReference type="NCBIfam" id="TIGR00681">
    <property type="entry name" value="kdpC"/>
    <property type="match status" value="1"/>
</dbReference>
<evidence type="ECO:0000256" key="12">
    <source>
        <dbReference type="SAM" id="MobiDB-lite"/>
    </source>
</evidence>
<keyword evidence="9 11" id="KW-0406">Ion transport</keyword>
<comment type="function">
    <text evidence="11">Part of the high-affinity ATP-driven potassium transport (or Kdp) system, which catalyzes the hydrolysis of ATP coupled with the electrogenic transport of potassium into the cytoplasm. This subunit acts as a catalytic chaperone that increases the ATP-binding affinity of the ATP-hydrolyzing subunit KdpB by the formation of a transient KdpB/KdpC/ATP ternary complex.</text>
</comment>
<evidence type="ECO:0000256" key="3">
    <source>
        <dbReference type="ARBA" id="ARBA00022538"/>
    </source>
</evidence>
<name>A0A0K2ZG87_9XANT</name>
<keyword evidence="8 11" id="KW-1133">Transmembrane helix</keyword>
<sequence length="218" mass="22526">MNVSPVSSSYREPLRWRAALLLPLLVLGAALLYSLLATVVAGALFPAQANGSLLQRDGRVLGSALVAQPFAAPGYFQPRPSAAKFDPMAAAGSNQARSNPELQKRIADARASVAARDAVAPAQVADDLLTQSGSGMDPDISVAAAQQQVARVAKARELSVATVAALVAAQVQPRQFGVLGQPRVNVLGLNIALDEAGTRDGGAGTRDPGLGTRENQKQ</sequence>
<evidence type="ECO:0000256" key="6">
    <source>
        <dbReference type="ARBA" id="ARBA00022840"/>
    </source>
</evidence>
<keyword evidence="7 11" id="KW-0630">Potassium</keyword>
<evidence type="ECO:0000256" key="8">
    <source>
        <dbReference type="ARBA" id="ARBA00022989"/>
    </source>
</evidence>
<dbReference type="GO" id="GO:0005524">
    <property type="term" value="F:ATP binding"/>
    <property type="evidence" value="ECO:0007669"/>
    <property type="project" value="UniProtKB-UniRule"/>
</dbReference>
<keyword evidence="5 11" id="KW-0547">Nucleotide-binding</keyword>
<keyword evidence="6 11" id="KW-0067">ATP-binding</keyword>
<evidence type="ECO:0000256" key="11">
    <source>
        <dbReference type="HAMAP-Rule" id="MF_00276"/>
    </source>
</evidence>
<evidence type="ECO:0000313" key="13">
    <source>
        <dbReference type="EMBL" id="CTP83214.1"/>
    </source>
</evidence>
<dbReference type="EMBL" id="CXOK01000003">
    <property type="protein sequence ID" value="CTP83214.1"/>
    <property type="molecule type" value="Genomic_DNA"/>
</dbReference>
<gene>
    <name evidence="11 13" type="primary">kdpC</name>
    <name evidence="13" type="ORF">XTPLMG728_0143</name>
</gene>